<dbReference type="Proteomes" id="UP000187148">
    <property type="component" value="Chromosome"/>
</dbReference>
<dbReference type="SUPFAM" id="SSF144064">
    <property type="entry name" value="Heme iron utilization protein-like"/>
    <property type="match status" value="1"/>
</dbReference>
<gene>
    <name evidence="1" type="ORF">BWI95_10600</name>
</gene>
<dbReference type="Gene3D" id="3.40.1570.10">
    <property type="entry name" value="HemS/ChuS/ChuX like domains"/>
    <property type="match status" value="1"/>
</dbReference>
<sequence length="162" mass="18483">MTEKSLQEFLHTEPDCILEHVARHYQTTLLEVVRQLPGSKMIAGTHFDEVWQEVTTWGTVLLLIHTEDVILECSIALPPGFYSHGYFNLQGKEQVSGHIKADHCYHIAFIERKFMAMDAATILFFNAAGSAMLKIFVARDERHQLIPQQLAAFRALRQAFAQ</sequence>
<dbReference type="NCBIfam" id="TIGR04108">
    <property type="entry name" value="HutX"/>
    <property type="match status" value="1"/>
</dbReference>
<evidence type="ECO:0000313" key="2">
    <source>
        <dbReference type="Proteomes" id="UP000187148"/>
    </source>
</evidence>
<dbReference type="AlphaFoldDB" id="A0A807LHC9"/>
<proteinExistence type="predicted"/>
<dbReference type="EMBL" id="CP019445">
    <property type="protein sequence ID" value="APZ05460.1"/>
    <property type="molecule type" value="Genomic_DNA"/>
</dbReference>
<reference evidence="1 2" key="1">
    <citation type="submission" date="2017-01" db="EMBL/GenBank/DDBJ databases">
        <authorList>
            <person name="Cao J.-M."/>
        </authorList>
    </citation>
    <scope>NUCLEOTIDE SEQUENCE [LARGE SCALE GENOMIC DNA]</scope>
    <source>
        <strain evidence="1 2">888-76</strain>
    </source>
</reference>
<organism evidence="1 2">
    <name type="scientific">Kosakonia cowanii JCM 10956 = DSM 18146</name>
    <dbReference type="NCBI Taxonomy" id="1300165"/>
    <lineage>
        <taxon>Bacteria</taxon>
        <taxon>Pseudomonadati</taxon>
        <taxon>Pseudomonadota</taxon>
        <taxon>Gammaproteobacteria</taxon>
        <taxon>Enterobacterales</taxon>
        <taxon>Enterobacteriaceae</taxon>
        <taxon>Kosakonia</taxon>
    </lineage>
</organism>
<dbReference type="CDD" id="cd16829">
    <property type="entry name" value="ChuX_HutX-like"/>
    <property type="match status" value="1"/>
</dbReference>
<dbReference type="RefSeq" id="WP_054804074.1">
    <property type="nucleotide sequence ID" value="NZ_CP019445.1"/>
</dbReference>
<dbReference type="Pfam" id="PF06228">
    <property type="entry name" value="ChuX_HutX"/>
    <property type="match status" value="1"/>
</dbReference>
<protein>
    <submittedName>
        <fullName evidence="1">Heme utilization carrier protein</fullName>
    </submittedName>
</protein>
<evidence type="ECO:0000313" key="1">
    <source>
        <dbReference type="EMBL" id="APZ05460.1"/>
    </source>
</evidence>
<dbReference type="PIRSF" id="PIRSF030840">
    <property type="entry name" value="DUF1008"/>
    <property type="match status" value="1"/>
</dbReference>
<accession>A0A807LHC9</accession>
<name>A0A807LHC9_9ENTR</name>
<dbReference type="InterPro" id="IPR053733">
    <property type="entry name" value="Heme_Transport_Util_sf"/>
</dbReference>
<dbReference type="GeneID" id="77484970"/>
<dbReference type="KEGG" id="kco:BWI95_10600"/>
<keyword evidence="2" id="KW-1185">Reference proteome</keyword>
<dbReference type="InterPro" id="IPR010413">
    <property type="entry name" value="HutX-like"/>
</dbReference>